<reference evidence="1" key="1">
    <citation type="journal article" date="2015" name="Nature">
        <title>Complex archaea that bridge the gap between prokaryotes and eukaryotes.</title>
        <authorList>
            <person name="Spang A."/>
            <person name="Saw J.H."/>
            <person name="Jorgensen S.L."/>
            <person name="Zaremba-Niedzwiedzka K."/>
            <person name="Martijn J."/>
            <person name="Lind A.E."/>
            <person name="van Eijk R."/>
            <person name="Schleper C."/>
            <person name="Guy L."/>
            <person name="Ettema T.J."/>
        </authorList>
    </citation>
    <scope>NUCLEOTIDE SEQUENCE</scope>
</reference>
<gene>
    <name evidence="1" type="ORF">LCGC14_2818290</name>
</gene>
<protein>
    <submittedName>
        <fullName evidence="1">Uncharacterized protein</fullName>
    </submittedName>
</protein>
<organism evidence="1">
    <name type="scientific">marine sediment metagenome</name>
    <dbReference type="NCBI Taxonomy" id="412755"/>
    <lineage>
        <taxon>unclassified sequences</taxon>
        <taxon>metagenomes</taxon>
        <taxon>ecological metagenomes</taxon>
    </lineage>
</organism>
<sequence>VKVQLDSSRDAAVSQSVSIGSAAAGSVLKNAFANIQLSHDLIEVEFSRLANGGPFVMTEYDPRIEPRGEVIEAT</sequence>
<dbReference type="EMBL" id="LAZR01053342">
    <property type="protein sequence ID" value="KKK80960.1"/>
    <property type="molecule type" value="Genomic_DNA"/>
</dbReference>
<evidence type="ECO:0000313" key="1">
    <source>
        <dbReference type="EMBL" id="KKK80960.1"/>
    </source>
</evidence>
<feature type="non-terminal residue" evidence="1">
    <location>
        <position position="1"/>
    </location>
</feature>
<comment type="caution">
    <text evidence="1">The sequence shown here is derived from an EMBL/GenBank/DDBJ whole genome shotgun (WGS) entry which is preliminary data.</text>
</comment>
<accession>A0A0F8Z4P5</accession>
<proteinExistence type="predicted"/>
<dbReference type="AlphaFoldDB" id="A0A0F8Z4P5"/>
<name>A0A0F8Z4P5_9ZZZZ</name>